<keyword evidence="8 16" id="KW-0479">Metal-binding</keyword>
<dbReference type="GO" id="GO:0005975">
    <property type="term" value="P:carbohydrate metabolic process"/>
    <property type="evidence" value="ECO:0007669"/>
    <property type="project" value="InterPro"/>
</dbReference>
<dbReference type="Proteomes" id="UP000759131">
    <property type="component" value="Unassembled WGS sequence"/>
</dbReference>
<evidence type="ECO:0000313" key="19">
    <source>
        <dbReference type="EMBL" id="CAD7623543.1"/>
    </source>
</evidence>
<dbReference type="CDD" id="cd00899">
    <property type="entry name" value="b4GalT"/>
    <property type="match status" value="1"/>
</dbReference>
<feature type="transmembrane region" description="Helical" evidence="16">
    <location>
        <begin position="12"/>
        <end position="30"/>
    </location>
</feature>
<keyword evidence="12 16" id="KW-0472">Membrane</keyword>
<evidence type="ECO:0000256" key="2">
    <source>
        <dbReference type="ARBA" id="ARBA00004323"/>
    </source>
</evidence>
<dbReference type="AlphaFoldDB" id="A0A7R9KKF7"/>
<evidence type="ECO:0000256" key="7">
    <source>
        <dbReference type="ARBA" id="ARBA00022692"/>
    </source>
</evidence>
<feature type="domain" description="Galactosyltransferase C-terminal" evidence="17">
    <location>
        <begin position="161"/>
        <end position="231"/>
    </location>
</feature>
<accession>A0A7R9KKF7</accession>
<proteinExistence type="inferred from homology"/>
<evidence type="ECO:0000313" key="20">
    <source>
        <dbReference type="Proteomes" id="UP000759131"/>
    </source>
</evidence>
<dbReference type="GO" id="GO:0030166">
    <property type="term" value="P:proteoglycan biosynthetic process"/>
    <property type="evidence" value="ECO:0007669"/>
    <property type="project" value="TreeGrafter"/>
</dbReference>
<evidence type="ECO:0000256" key="6">
    <source>
        <dbReference type="ARBA" id="ARBA00022679"/>
    </source>
</evidence>
<keyword evidence="20" id="KW-1185">Reference proteome</keyword>
<organism evidence="19">
    <name type="scientific">Medioppia subpectinata</name>
    <dbReference type="NCBI Taxonomy" id="1979941"/>
    <lineage>
        <taxon>Eukaryota</taxon>
        <taxon>Metazoa</taxon>
        <taxon>Ecdysozoa</taxon>
        <taxon>Arthropoda</taxon>
        <taxon>Chelicerata</taxon>
        <taxon>Arachnida</taxon>
        <taxon>Acari</taxon>
        <taxon>Acariformes</taxon>
        <taxon>Sarcoptiformes</taxon>
        <taxon>Oribatida</taxon>
        <taxon>Brachypylina</taxon>
        <taxon>Oppioidea</taxon>
        <taxon>Oppiidae</taxon>
        <taxon>Medioppia</taxon>
    </lineage>
</organism>
<comment type="similarity">
    <text evidence="4 16">Belongs to the glycosyltransferase 7 family.</text>
</comment>
<dbReference type="UniPathway" id="UPA00378"/>
<evidence type="ECO:0000256" key="12">
    <source>
        <dbReference type="ARBA" id="ARBA00023136"/>
    </source>
</evidence>
<evidence type="ECO:0000256" key="10">
    <source>
        <dbReference type="ARBA" id="ARBA00022989"/>
    </source>
</evidence>
<reference evidence="19" key="1">
    <citation type="submission" date="2020-11" db="EMBL/GenBank/DDBJ databases">
        <authorList>
            <person name="Tran Van P."/>
        </authorList>
    </citation>
    <scope>NUCLEOTIDE SEQUENCE</scope>
</reference>
<dbReference type="PANTHER" id="PTHR19300:SF30">
    <property type="entry name" value="BETA-1,4-GALACTOSYLTRANSFERASE 7"/>
    <property type="match status" value="1"/>
</dbReference>
<keyword evidence="14 16" id="KW-0464">Manganese</keyword>
<dbReference type="InterPro" id="IPR027791">
    <property type="entry name" value="Galactosyl_T_C"/>
</dbReference>
<dbReference type="GO" id="GO:0000139">
    <property type="term" value="C:Golgi membrane"/>
    <property type="evidence" value="ECO:0007669"/>
    <property type="project" value="UniProtKB-SubCell"/>
</dbReference>
<evidence type="ECO:0000256" key="1">
    <source>
        <dbReference type="ARBA" id="ARBA00001936"/>
    </source>
</evidence>
<dbReference type="GO" id="GO:0046525">
    <property type="term" value="F:xylosylprotein 4-beta-galactosyltransferase activity"/>
    <property type="evidence" value="ECO:0007669"/>
    <property type="project" value="UniProtKB-EC"/>
</dbReference>
<sequence length="315" mass="35986">MNVCFRGKSCAKILISCLVLTLILTFWIALHLSPIITNGLSVNTSDCKCSSGESNDHQKHVKVMSSMDTSVHRLAVVVPFRDRFDELLTFVPHMNAFLKRQGIDYKIYVINQKDVYRFNRASLINVGFLISRPECDYMAMHDIDLLPLNPNLSYRFPSDGPFHVSAPNLHPKYHYKTFVGGILVISGQHFERVNGMSNNYWGWGLEDDEFYVRLKEANLVVSRPEDITTGINDTFSHIHNPSRKRDTVRLFNQKEITRKRDRKTGLNSVQFRLKSVNELTIDSSPVTVYNVQLICDQSVTPWCQSRPTAAANNSD</sequence>
<evidence type="ECO:0000256" key="11">
    <source>
        <dbReference type="ARBA" id="ARBA00023034"/>
    </source>
</evidence>
<dbReference type="Pfam" id="PF02709">
    <property type="entry name" value="Glyco_transf_7C"/>
    <property type="match status" value="1"/>
</dbReference>
<dbReference type="FunFam" id="3.90.550.10:FF:000062">
    <property type="entry name" value="beta-1,4-galactosyltransferase 7 isoform X1"/>
    <property type="match status" value="1"/>
</dbReference>
<keyword evidence="10 16" id="KW-1133">Transmembrane helix</keyword>
<dbReference type="InterPro" id="IPR003859">
    <property type="entry name" value="Galactosyl_T"/>
</dbReference>
<comment type="catalytic activity">
    <reaction evidence="15">
        <text>3-O-(beta-D-xylosyl)-L-seryl-[protein] + UDP-alpha-D-galactose = 3-O-(beta-D-galactosyl-(1-&gt;4)-beta-D-xylosyl)-L-seryl-[protein] + UDP + H(+)</text>
        <dbReference type="Rhea" id="RHEA:15297"/>
        <dbReference type="Rhea" id="RHEA-COMP:12567"/>
        <dbReference type="Rhea" id="RHEA-COMP:12570"/>
        <dbReference type="ChEBI" id="CHEBI:15378"/>
        <dbReference type="ChEBI" id="CHEBI:58223"/>
        <dbReference type="ChEBI" id="CHEBI:66914"/>
        <dbReference type="ChEBI" id="CHEBI:132085"/>
        <dbReference type="ChEBI" id="CHEBI:132088"/>
        <dbReference type="EC" id="2.4.1.133"/>
    </reaction>
</comment>
<evidence type="ECO:0000256" key="9">
    <source>
        <dbReference type="ARBA" id="ARBA00022968"/>
    </source>
</evidence>
<evidence type="ECO:0000256" key="4">
    <source>
        <dbReference type="ARBA" id="ARBA00005735"/>
    </source>
</evidence>
<evidence type="ECO:0000259" key="18">
    <source>
        <dbReference type="Pfam" id="PF13733"/>
    </source>
</evidence>
<dbReference type="EMBL" id="OC856289">
    <property type="protein sequence ID" value="CAD7623543.1"/>
    <property type="molecule type" value="Genomic_DNA"/>
</dbReference>
<keyword evidence="6 16" id="KW-0808">Transferase</keyword>
<comment type="function">
    <text evidence="16">Catalyzes the transfer of galactose onto proteins or lipids.</text>
</comment>
<dbReference type="PANTHER" id="PTHR19300">
    <property type="entry name" value="BETA-1,4-GALACTOSYLTRANSFERASE"/>
    <property type="match status" value="1"/>
</dbReference>
<dbReference type="InterPro" id="IPR027995">
    <property type="entry name" value="Galactosyl_T_N"/>
</dbReference>
<dbReference type="EMBL" id="CAJPIZ010001714">
    <property type="protein sequence ID" value="CAG2103973.1"/>
    <property type="molecule type" value="Genomic_DNA"/>
</dbReference>
<dbReference type="InterPro" id="IPR029044">
    <property type="entry name" value="Nucleotide-diphossugar_trans"/>
</dbReference>
<keyword evidence="9 16" id="KW-0735">Signal-anchor</keyword>
<evidence type="ECO:0000256" key="13">
    <source>
        <dbReference type="ARBA" id="ARBA00023180"/>
    </source>
</evidence>
<dbReference type="PRINTS" id="PR02050">
    <property type="entry name" value="B14GALTRFASE"/>
</dbReference>
<evidence type="ECO:0000256" key="8">
    <source>
        <dbReference type="ARBA" id="ARBA00022723"/>
    </source>
</evidence>
<dbReference type="Pfam" id="PF13733">
    <property type="entry name" value="Glyco_transf_7N"/>
    <property type="match status" value="1"/>
</dbReference>
<keyword evidence="5 16" id="KW-0328">Glycosyltransferase</keyword>
<keyword evidence="13 16" id="KW-0325">Glycoprotein</keyword>
<keyword evidence="11" id="KW-0333">Golgi apparatus</keyword>
<name>A0A7R9KKF7_9ACAR</name>
<evidence type="ECO:0000259" key="17">
    <source>
        <dbReference type="Pfam" id="PF02709"/>
    </source>
</evidence>
<keyword evidence="7 16" id="KW-0812">Transmembrane</keyword>
<comment type="pathway">
    <text evidence="3 16">Protein modification; protein glycosylation.</text>
</comment>
<dbReference type="EC" id="2.4.1.-" evidence="16"/>
<evidence type="ECO:0000256" key="15">
    <source>
        <dbReference type="ARBA" id="ARBA00051458"/>
    </source>
</evidence>
<evidence type="ECO:0000256" key="5">
    <source>
        <dbReference type="ARBA" id="ARBA00022676"/>
    </source>
</evidence>
<feature type="domain" description="Galactosyltransferase N-terminal" evidence="18">
    <location>
        <begin position="69"/>
        <end position="154"/>
    </location>
</feature>
<comment type="cofactor">
    <cofactor evidence="1 16">
        <name>Mn(2+)</name>
        <dbReference type="ChEBI" id="CHEBI:29035"/>
    </cofactor>
</comment>
<comment type="subcellular location">
    <subcellularLocation>
        <location evidence="2">Golgi apparatus membrane</location>
        <topology evidence="2">Single-pass type II membrane protein</topology>
    </subcellularLocation>
    <subcellularLocation>
        <location evidence="16">Membrane</location>
        <topology evidence="16">Single-pass type II membrane protein</topology>
    </subcellularLocation>
</comment>
<dbReference type="SUPFAM" id="SSF53448">
    <property type="entry name" value="Nucleotide-diphospho-sugar transferases"/>
    <property type="match status" value="1"/>
</dbReference>
<dbReference type="OrthoDB" id="6020664at2759"/>
<protein>
    <recommendedName>
        <fullName evidence="16">Beta-1,4-N-acetylgalactosaminyltransferase</fullName>
        <ecNumber evidence="16">2.4.1.-</ecNumber>
    </recommendedName>
    <alternativeName>
        <fullName evidence="16">Beta-4-GalNAcT</fullName>
    </alternativeName>
</protein>
<gene>
    <name evidence="19" type="ORF">OSB1V03_LOCUS3998</name>
</gene>
<evidence type="ECO:0000256" key="3">
    <source>
        <dbReference type="ARBA" id="ARBA00004922"/>
    </source>
</evidence>
<dbReference type="Gene3D" id="3.90.550.10">
    <property type="entry name" value="Spore Coat Polysaccharide Biosynthesis Protein SpsA, Chain A"/>
    <property type="match status" value="1"/>
</dbReference>
<evidence type="ECO:0000256" key="14">
    <source>
        <dbReference type="ARBA" id="ARBA00023211"/>
    </source>
</evidence>
<dbReference type="GO" id="GO:0046872">
    <property type="term" value="F:metal ion binding"/>
    <property type="evidence" value="ECO:0007669"/>
    <property type="project" value="UniProtKB-UniRule"/>
</dbReference>
<evidence type="ECO:0000256" key="16">
    <source>
        <dbReference type="RuleBase" id="RU368121"/>
    </source>
</evidence>
<feature type="non-terminal residue" evidence="19">
    <location>
        <position position="315"/>
    </location>
</feature>